<feature type="compositionally biased region" description="Polar residues" evidence="1">
    <location>
        <begin position="255"/>
        <end position="267"/>
    </location>
</feature>
<protein>
    <submittedName>
        <fullName evidence="2">Uncharacterized protein</fullName>
    </submittedName>
</protein>
<evidence type="ECO:0000256" key="1">
    <source>
        <dbReference type="SAM" id="MobiDB-lite"/>
    </source>
</evidence>
<feature type="region of interest" description="Disordered" evidence="1">
    <location>
        <begin position="255"/>
        <end position="281"/>
    </location>
</feature>
<gene>
    <name evidence="2" type="ORF">A3C72_01485</name>
</gene>
<reference evidence="2 3" key="1">
    <citation type="journal article" date="2016" name="Nat. Commun.">
        <title>Thousands of microbial genomes shed light on interconnected biogeochemical processes in an aquifer system.</title>
        <authorList>
            <person name="Anantharaman K."/>
            <person name="Brown C.T."/>
            <person name="Hug L.A."/>
            <person name="Sharon I."/>
            <person name="Castelle C.J."/>
            <person name="Probst A.J."/>
            <person name="Thomas B.C."/>
            <person name="Singh A."/>
            <person name="Wilkins M.J."/>
            <person name="Karaoz U."/>
            <person name="Brodie E.L."/>
            <person name="Williams K.H."/>
            <person name="Hubbard S.S."/>
            <person name="Banfield J.F."/>
        </authorList>
    </citation>
    <scope>NUCLEOTIDE SEQUENCE [LARGE SCALE GENOMIC DNA]</scope>
</reference>
<comment type="caution">
    <text evidence="2">The sequence shown here is derived from an EMBL/GenBank/DDBJ whole genome shotgun (WGS) entry which is preliminary data.</text>
</comment>
<dbReference type="STRING" id="1802306.A3C72_01485"/>
<dbReference type="Proteomes" id="UP000177130">
    <property type="component" value="Unassembled WGS sequence"/>
</dbReference>
<dbReference type="AlphaFoldDB" id="A0A1G2ME15"/>
<accession>A0A1G2ME15</accession>
<evidence type="ECO:0000313" key="3">
    <source>
        <dbReference type="Proteomes" id="UP000177130"/>
    </source>
</evidence>
<proteinExistence type="predicted"/>
<dbReference type="EMBL" id="MHRK01000059">
    <property type="protein sequence ID" value="OHA22118.1"/>
    <property type="molecule type" value="Genomic_DNA"/>
</dbReference>
<evidence type="ECO:0000313" key="2">
    <source>
        <dbReference type="EMBL" id="OHA22118.1"/>
    </source>
</evidence>
<name>A0A1G2ME15_9BACT</name>
<organism evidence="2 3">
    <name type="scientific">Candidatus Taylorbacteria bacterium RIFCSPHIGHO2_02_FULL_43_32b</name>
    <dbReference type="NCBI Taxonomy" id="1802306"/>
    <lineage>
        <taxon>Bacteria</taxon>
        <taxon>Candidatus Tayloriibacteriota</taxon>
    </lineage>
</organism>
<sequence length="304" mass="33825">MRWVFCCLFLQRGIYMKNIFKITFALLLFITIPSGVALASNLEDTMQNYQTQQQVQSITNGLSDISNSINIQTRVFQDALRQQQIGVLDPACVSSVVAQVRAKDGSVETQKMIDDYGIEMATKMDMSNPVVAQQASSYLNYLYKYLEFQDTQLFNLLIQYCPKNVVPQVQQTVPSTNFQCNGKEWSACPTGQKFFCPATGDAQCMPSSDTMCNGKSWGPCEAGSKFYCPSSGDAQCIKNEAPVVTIPTTKNIQPSTEIQKPVSNNKQVKAEPTTDVNNTPAPTSTYHKGLIPRFWSWFTGLFGL</sequence>